<sequence>MSMDFTELAKQVATDGVVSPSELQSLRQLGWGDGKIFRNEADAIFAINNAVTHPTPEWTDFFVEAIGEFVLNGTEPRGHCDEDEARWLIQSLDHDGKLDSMTELELLVRVVEKAQNVPVLLKNYALHQVEQAVLTGTGPTRHGGDLSATHISAAECRIVRRLIFASGGHGPAAVTRYDAEFLFRLKDETVQEENAPQWDELFVDGVANFLKGFQLQNAQVSHERMTELESFIADNKASVGRFMGAMAKEMPEVRNHFGKVFGKKSGGQDYAALEAAGAEVTDYEADWLEDMINADGEIDDLERALLARITEEG</sequence>
<organism evidence="1 2">
    <name type="scientific">Altererythrobacter xiamenensis</name>
    <dbReference type="NCBI Taxonomy" id="1316679"/>
    <lineage>
        <taxon>Bacteria</taxon>
        <taxon>Pseudomonadati</taxon>
        <taxon>Pseudomonadota</taxon>
        <taxon>Alphaproteobacteria</taxon>
        <taxon>Sphingomonadales</taxon>
        <taxon>Erythrobacteraceae</taxon>
        <taxon>Altererythrobacter</taxon>
    </lineage>
</organism>
<dbReference type="OrthoDB" id="7628592at2"/>
<evidence type="ECO:0000313" key="1">
    <source>
        <dbReference type="EMBL" id="SMQ68928.1"/>
    </source>
</evidence>
<gene>
    <name evidence="1" type="ORF">SAMN06297468_1199</name>
</gene>
<reference evidence="2" key="1">
    <citation type="submission" date="2017-04" db="EMBL/GenBank/DDBJ databases">
        <authorList>
            <person name="Varghese N."/>
            <person name="Submissions S."/>
        </authorList>
    </citation>
    <scope>NUCLEOTIDE SEQUENCE [LARGE SCALE GENOMIC DNA]</scope>
</reference>
<name>A0A1Y6F200_9SPHN</name>
<keyword evidence="2" id="KW-1185">Reference proteome</keyword>
<protein>
    <submittedName>
        <fullName evidence="1">Uncharacterized protein</fullName>
    </submittedName>
</protein>
<proteinExistence type="predicted"/>
<dbReference type="AlphaFoldDB" id="A0A1Y6F200"/>
<accession>A0A1Y6F200</accession>
<evidence type="ECO:0000313" key="2">
    <source>
        <dbReference type="Proteomes" id="UP000194420"/>
    </source>
</evidence>
<dbReference type="Proteomes" id="UP000194420">
    <property type="component" value="Unassembled WGS sequence"/>
</dbReference>
<dbReference type="EMBL" id="FXWG01000002">
    <property type="protein sequence ID" value="SMQ68928.1"/>
    <property type="molecule type" value="Genomic_DNA"/>
</dbReference>
<dbReference type="RefSeq" id="WP_086437150.1">
    <property type="nucleotide sequence ID" value="NZ_FXWG01000002.1"/>
</dbReference>